<dbReference type="AlphaFoldDB" id="C9L7C3"/>
<accession>C9L7C3</accession>
<evidence type="ECO:0000313" key="1">
    <source>
        <dbReference type="EMBL" id="EEX21928.1"/>
    </source>
</evidence>
<name>C9L7C3_BLAHA</name>
<dbReference type="KEGG" id="bhan:CGC63_10180"/>
<keyword evidence="2" id="KW-1185">Reference proteome</keyword>
<comment type="caution">
    <text evidence="1">The sequence shown here is derived from an EMBL/GenBank/DDBJ whole genome shotgun (WGS) entry which is preliminary data.</text>
</comment>
<dbReference type="EMBL" id="ABYU02000014">
    <property type="protein sequence ID" value="EEX21928.1"/>
    <property type="molecule type" value="Genomic_DNA"/>
</dbReference>
<dbReference type="Proteomes" id="UP000003755">
    <property type="component" value="Unassembled WGS sequence"/>
</dbReference>
<proteinExistence type="predicted"/>
<evidence type="ECO:0000313" key="2">
    <source>
        <dbReference type="Proteomes" id="UP000003755"/>
    </source>
</evidence>
<dbReference type="RefSeq" id="WP_003020159.1">
    <property type="nucleotide sequence ID" value="NZ_CP022413.2"/>
</dbReference>
<protein>
    <submittedName>
        <fullName evidence="1">Uncharacterized protein</fullName>
    </submittedName>
</protein>
<dbReference type="HOGENOM" id="CLU_2841063_0_0_9"/>
<reference evidence="1" key="1">
    <citation type="submission" date="2009-09" db="EMBL/GenBank/DDBJ databases">
        <authorList>
            <person name="Weinstock G."/>
            <person name="Sodergren E."/>
            <person name="Clifton S."/>
            <person name="Fulton L."/>
            <person name="Fulton B."/>
            <person name="Courtney L."/>
            <person name="Fronick C."/>
            <person name="Harrison M."/>
            <person name="Strong C."/>
            <person name="Farmer C."/>
            <person name="Delahaunty K."/>
            <person name="Markovic C."/>
            <person name="Hall O."/>
            <person name="Minx P."/>
            <person name="Tomlinson C."/>
            <person name="Mitreva M."/>
            <person name="Nelson J."/>
            <person name="Hou S."/>
            <person name="Wollam A."/>
            <person name="Pepin K.H."/>
            <person name="Johnson M."/>
            <person name="Bhonagiri V."/>
            <person name="Nash W.E."/>
            <person name="Warren W."/>
            <person name="Chinwalla A."/>
            <person name="Mardis E.R."/>
            <person name="Wilson R.K."/>
        </authorList>
    </citation>
    <scope>NUCLEOTIDE SEQUENCE [LARGE SCALE GENOMIC DNA]</scope>
    <source>
        <strain evidence="1">DSM 20583</strain>
    </source>
</reference>
<gene>
    <name evidence="1" type="ORF">BLAHAN_05286</name>
</gene>
<dbReference type="STRING" id="537007.BLAHAN_05286"/>
<organism evidence="1 2">
    <name type="scientific">Blautia hansenii DSM 20583</name>
    <dbReference type="NCBI Taxonomy" id="537007"/>
    <lineage>
        <taxon>Bacteria</taxon>
        <taxon>Bacillati</taxon>
        <taxon>Bacillota</taxon>
        <taxon>Clostridia</taxon>
        <taxon>Lachnospirales</taxon>
        <taxon>Lachnospiraceae</taxon>
        <taxon>Blautia</taxon>
    </lineage>
</organism>
<sequence length="65" mass="7544">MQEQKPLSNFIKTTDKNTAEKLRHLGFYEITDSSPGYFVFVNCICNFAKADIDMKKIQFTNVLCF</sequence>